<gene>
    <name evidence="3" type="ORF">FH972_025103</name>
</gene>
<feature type="region of interest" description="Disordered" evidence="1">
    <location>
        <begin position="20"/>
        <end position="57"/>
    </location>
</feature>
<evidence type="ECO:0000313" key="4">
    <source>
        <dbReference type="Proteomes" id="UP000327013"/>
    </source>
</evidence>
<evidence type="ECO:0000313" key="3">
    <source>
        <dbReference type="EMBL" id="KAB8437425.1"/>
    </source>
</evidence>
<proteinExistence type="predicted"/>
<evidence type="ECO:0000256" key="1">
    <source>
        <dbReference type="SAM" id="MobiDB-lite"/>
    </source>
</evidence>
<accession>A0A5N6L023</accession>
<keyword evidence="2" id="KW-1133">Transmembrane helix</keyword>
<sequence length="578" mass="65314">MSTAPSSKVTIADQPILPFSSALPADNGNPANGSSAHSGDATHPSAQQPSPRGQAKPISKSWSLSILGVAIALVALAITIYYGQRQTYDADLSAALAVWEAQKDFREACSDDKALGLQLSNECRQALSRPTESPPITRRWLKRGTDCVESILDLLRQRESRESLRASLLDHWAVNLATLIVMTSLLGPVTFGIYRRHRYVFRPQVSIVRNLPVGPGDNVLNPEDSSSDIIVPAPVPDFYCVNDRGVWLGEGLAHRFAQTRHEKAIAKKLCYNSTSFELFDDPALADVHLRSHYPEPGEHRRLCFDRHKDFRLPASPRSKLSLPDPRVLSVDLENRIKFLQYWTDYEYCYRRHCEGLVHVDSILHHEREFGNVVWVIPDDRLVIRPTFQNILLRNRLYQMMLERRAVLRSECRLFGDLVSSTVKRLPPSESGPQWENPMIIGARNLSKGSPMDAPSLARGSVTRLSHEDEQSDVDSIAGSVVSTVSSAESMLVWPESEDEVVTGIYQDLSRTSRFSTPDSINVWSWTTRQRQLRDEMDTITEMHPPRKRLELPFRSSRSRLSALRYKIARWNMVDPKVT</sequence>
<dbReference type="Proteomes" id="UP000327013">
    <property type="component" value="Unassembled WGS sequence"/>
</dbReference>
<dbReference type="AlphaFoldDB" id="A0A5N6L023"/>
<keyword evidence="4" id="KW-1185">Reference proteome</keyword>
<feature type="transmembrane region" description="Helical" evidence="2">
    <location>
        <begin position="62"/>
        <end position="83"/>
    </location>
</feature>
<dbReference type="EMBL" id="VIBQ01000036">
    <property type="protein sequence ID" value="KAB8437425.1"/>
    <property type="molecule type" value="Genomic_DNA"/>
</dbReference>
<evidence type="ECO:0000256" key="2">
    <source>
        <dbReference type="SAM" id="Phobius"/>
    </source>
</evidence>
<keyword evidence="2" id="KW-0472">Membrane</keyword>
<name>A0A5N6L023_9ROSI</name>
<feature type="transmembrane region" description="Helical" evidence="2">
    <location>
        <begin position="172"/>
        <end position="194"/>
    </location>
</feature>
<keyword evidence="2" id="KW-0812">Transmembrane</keyword>
<protein>
    <submittedName>
        <fullName evidence="3">Uncharacterized protein</fullName>
    </submittedName>
</protein>
<organism evidence="3 4">
    <name type="scientific">Carpinus fangiana</name>
    <dbReference type="NCBI Taxonomy" id="176857"/>
    <lineage>
        <taxon>Eukaryota</taxon>
        <taxon>Viridiplantae</taxon>
        <taxon>Streptophyta</taxon>
        <taxon>Embryophyta</taxon>
        <taxon>Tracheophyta</taxon>
        <taxon>Spermatophyta</taxon>
        <taxon>Magnoliopsida</taxon>
        <taxon>eudicotyledons</taxon>
        <taxon>Gunneridae</taxon>
        <taxon>Pentapetalae</taxon>
        <taxon>rosids</taxon>
        <taxon>fabids</taxon>
        <taxon>Fagales</taxon>
        <taxon>Betulaceae</taxon>
        <taxon>Carpinus</taxon>
    </lineage>
</organism>
<comment type="caution">
    <text evidence="3">The sequence shown here is derived from an EMBL/GenBank/DDBJ whole genome shotgun (WGS) entry which is preliminary data.</text>
</comment>
<reference evidence="3 4" key="1">
    <citation type="submission" date="2019-06" db="EMBL/GenBank/DDBJ databases">
        <title>A chromosomal-level reference genome of Carpinus fangiana (Coryloideae, Betulaceae).</title>
        <authorList>
            <person name="Yang X."/>
            <person name="Wang Z."/>
            <person name="Zhang L."/>
            <person name="Hao G."/>
            <person name="Liu J."/>
            <person name="Yang Y."/>
        </authorList>
    </citation>
    <scope>NUCLEOTIDE SEQUENCE [LARGE SCALE GENOMIC DNA]</scope>
    <source>
        <strain evidence="3">Cfa_2016G</strain>
        <tissue evidence="3">Leaf</tissue>
    </source>
</reference>